<keyword evidence="3" id="KW-1185">Reference proteome</keyword>
<comment type="caution">
    <text evidence="2">The sequence shown here is derived from an EMBL/GenBank/DDBJ whole genome shotgun (WGS) entry which is preliminary data.</text>
</comment>
<sequence length="144" mass="16387">MKWKLEALTGRSYSNNANVEQVYAEAAAVAGESGTGASPARQRGLFTRGWPAAPAAPEIAPSPEEPSPRPRTPREPRRTDPLRQQHKLHFIPAAITPLRFCRRRCSASTHRLHPYYQHFKAKRQYRKVASSERLERFQRNGEDV</sequence>
<reference evidence="2 3" key="1">
    <citation type="submission" date="2023-11" db="EMBL/GenBank/DDBJ databases">
        <authorList>
            <person name="Okamura Y."/>
        </authorList>
    </citation>
    <scope>NUCLEOTIDE SEQUENCE [LARGE SCALE GENOMIC DNA]</scope>
</reference>
<proteinExistence type="predicted"/>
<gene>
    <name evidence="2" type="ORF">LNINA_LOCUS9198</name>
</gene>
<feature type="compositionally biased region" description="Low complexity" evidence="1">
    <location>
        <begin position="28"/>
        <end position="37"/>
    </location>
</feature>
<evidence type="ECO:0000313" key="2">
    <source>
        <dbReference type="EMBL" id="CAK1549940.1"/>
    </source>
</evidence>
<feature type="compositionally biased region" description="Low complexity" evidence="1">
    <location>
        <begin position="51"/>
        <end position="62"/>
    </location>
</feature>
<organism evidence="2 3">
    <name type="scientific">Leptosia nina</name>
    <dbReference type="NCBI Taxonomy" id="320188"/>
    <lineage>
        <taxon>Eukaryota</taxon>
        <taxon>Metazoa</taxon>
        <taxon>Ecdysozoa</taxon>
        <taxon>Arthropoda</taxon>
        <taxon>Hexapoda</taxon>
        <taxon>Insecta</taxon>
        <taxon>Pterygota</taxon>
        <taxon>Neoptera</taxon>
        <taxon>Endopterygota</taxon>
        <taxon>Lepidoptera</taxon>
        <taxon>Glossata</taxon>
        <taxon>Ditrysia</taxon>
        <taxon>Papilionoidea</taxon>
        <taxon>Pieridae</taxon>
        <taxon>Pierinae</taxon>
        <taxon>Leptosia</taxon>
    </lineage>
</organism>
<dbReference type="EMBL" id="CAVLEF010000040">
    <property type="protein sequence ID" value="CAK1549940.1"/>
    <property type="molecule type" value="Genomic_DNA"/>
</dbReference>
<dbReference type="Proteomes" id="UP001497472">
    <property type="component" value="Unassembled WGS sequence"/>
</dbReference>
<feature type="region of interest" description="Disordered" evidence="1">
    <location>
        <begin position="28"/>
        <end position="87"/>
    </location>
</feature>
<name>A0AAV1JKJ9_9NEOP</name>
<evidence type="ECO:0000256" key="1">
    <source>
        <dbReference type="SAM" id="MobiDB-lite"/>
    </source>
</evidence>
<dbReference type="AlphaFoldDB" id="A0AAV1JKJ9"/>
<protein>
    <submittedName>
        <fullName evidence="2">Uncharacterized protein</fullName>
    </submittedName>
</protein>
<feature type="compositionally biased region" description="Basic and acidic residues" evidence="1">
    <location>
        <begin position="66"/>
        <end position="83"/>
    </location>
</feature>
<accession>A0AAV1JKJ9</accession>
<evidence type="ECO:0000313" key="3">
    <source>
        <dbReference type="Proteomes" id="UP001497472"/>
    </source>
</evidence>